<evidence type="ECO:0000256" key="3">
    <source>
        <dbReference type="ARBA" id="ARBA00022827"/>
    </source>
</evidence>
<evidence type="ECO:0000256" key="1">
    <source>
        <dbReference type="ARBA" id="ARBA00005272"/>
    </source>
</evidence>
<dbReference type="InterPro" id="IPR036188">
    <property type="entry name" value="FAD/NAD-bd_sf"/>
</dbReference>
<dbReference type="InterPro" id="IPR045024">
    <property type="entry name" value="NDH-2"/>
</dbReference>
<comment type="caution">
    <text evidence="7">The sequence shown here is derived from an EMBL/GenBank/DDBJ whole genome shotgun (WGS) entry which is preliminary data.</text>
</comment>
<dbReference type="PANTHER" id="PTHR43706">
    <property type="entry name" value="NADH DEHYDROGENASE"/>
    <property type="match status" value="1"/>
</dbReference>
<evidence type="ECO:0000256" key="5">
    <source>
        <dbReference type="ARBA" id="ARBA00023027"/>
    </source>
</evidence>
<evidence type="ECO:0000259" key="6">
    <source>
        <dbReference type="Pfam" id="PF07992"/>
    </source>
</evidence>
<reference evidence="7" key="1">
    <citation type="submission" date="2023-06" db="EMBL/GenBank/DDBJ databases">
        <title>MT1 and MT2 Draft Genomes of Novel Species.</title>
        <authorList>
            <person name="Venkateswaran K."/>
        </authorList>
    </citation>
    <scope>NUCLEOTIDE SEQUENCE</scope>
    <source>
        <strain evidence="7">IIF3SC-B10</strain>
    </source>
</reference>
<proteinExistence type="inferred from homology"/>
<gene>
    <name evidence="7" type="ORF">P5G52_11920</name>
</gene>
<keyword evidence="4" id="KW-0560">Oxidoreductase</keyword>
<dbReference type="PRINTS" id="PR00368">
    <property type="entry name" value="FADPNR"/>
</dbReference>
<dbReference type="Proteomes" id="UP001174209">
    <property type="component" value="Unassembled WGS sequence"/>
</dbReference>
<feature type="domain" description="FAD/NAD(P)-binding" evidence="6">
    <location>
        <begin position="3"/>
        <end position="334"/>
    </location>
</feature>
<keyword evidence="2" id="KW-0285">Flavoprotein</keyword>
<organism evidence="7 8">
    <name type="scientific">Arthrobacter burdickii</name>
    <dbReference type="NCBI Taxonomy" id="3035920"/>
    <lineage>
        <taxon>Bacteria</taxon>
        <taxon>Bacillati</taxon>
        <taxon>Actinomycetota</taxon>
        <taxon>Actinomycetes</taxon>
        <taxon>Micrococcales</taxon>
        <taxon>Micrococcaceae</taxon>
        <taxon>Arthrobacter</taxon>
    </lineage>
</organism>
<dbReference type="RefSeq" id="WP_301227619.1">
    <property type="nucleotide sequence ID" value="NZ_JAROCG010000001.1"/>
</dbReference>
<dbReference type="EMBL" id="JAROCG010000001">
    <property type="protein sequence ID" value="MDN4611568.1"/>
    <property type="molecule type" value="Genomic_DNA"/>
</dbReference>
<accession>A0ABT8K2B5</accession>
<comment type="similarity">
    <text evidence="1">Belongs to the NADH dehydrogenase family.</text>
</comment>
<dbReference type="SUPFAM" id="SSF51905">
    <property type="entry name" value="FAD/NAD(P)-binding domain"/>
    <property type="match status" value="2"/>
</dbReference>
<evidence type="ECO:0000313" key="7">
    <source>
        <dbReference type="EMBL" id="MDN4611568.1"/>
    </source>
</evidence>
<dbReference type="PANTHER" id="PTHR43706:SF45">
    <property type="entry name" value="NADH DEHYDROGENASE-LIKE PROTEIN RV1812C"/>
    <property type="match status" value="1"/>
</dbReference>
<sequence length="478" mass="52321">MRRILIIGGGYAGFYTAWRLEKYLRRGEAQVTLIDPVPYMTYQPFLPEVLAGSIEARHSVIVHRRHLKKTRLITATVTYIDHAARTVTLKLPDGRQQRETYDVIVVTAGAATRTFPIPGVAEQAIGVKNIEEAVFIRDTMLRNIDTAASLPPGPEREKLLTVVFIGGGYAGIESFGELRALVTATLKKYPELSLAETHFHLIEATARILPEVSEKTSRWVLRHLGRRQAIIHLETQLTSATDGRISLSTGESFDAGLLVWTAGVIANPVITRNTDLPIDQRGRIIARTDLRIGGADTPVADAWTAGDNAAIPDLTGGGVGGFTVPNAQHAIRQAKLLARNIRDTLRGGEAQEYRHRNLGAVATLGLGTGVFQSGPIVVKGFPAWVMHRGYHVLAIPTWERKWRVLWGWWNNLWLGRDTAGLRGLESPRASFEEAASYSRPHPLAPIVTIPASAHIAVIGAVPAAATSTTDHEEENHAH</sequence>
<dbReference type="InterPro" id="IPR023753">
    <property type="entry name" value="FAD/NAD-binding_dom"/>
</dbReference>
<keyword evidence="8" id="KW-1185">Reference proteome</keyword>
<dbReference type="Gene3D" id="3.50.50.100">
    <property type="match status" value="1"/>
</dbReference>
<keyword evidence="3" id="KW-0274">FAD</keyword>
<evidence type="ECO:0000256" key="2">
    <source>
        <dbReference type="ARBA" id="ARBA00022630"/>
    </source>
</evidence>
<dbReference type="Pfam" id="PF07992">
    <property type="entry name" value="Pyr_redox_2"/>
    <property type="match status" value="1"/>
</dbReference>
<evidence type="ECO:0000256" key="4">
    <source>
        <dbReference type="ARBA" id="ARBA00023002"/>
    </source>
</evidence>
<protein>
    <submittedName>
        <fullName evidence="7">FAD-dependent oxidoreductase</fullName>
    </submittedName>
</protein>
<evidence type="ECO:0000313" key="8">
    <source>
        <dbReference type="Proteomes" id="UP001174209"/>
    </source>
</evidence>
<keyword evidence="5" id="KW-0520">NAD</keyword>
<name>A0ABT8K2B5_9MICC</name>